<dbReference type="InParanoid" id="D3BN99"/>
<dbReference type="InterPro" id="IPR036770">
    <property type="entry name" value="Ankyrin_rpt-contain_sf"/>
</dbReference>
<dbReference type="SUPFAM" id="SSF48403">
    <property type="entry name" value="Ankyrin repeat"/>
    <property type="match status" value="1"/>
</dbReference>
<organism evidence="1 2">
    <name type="scientific">Heterostelium pallidum (strain ATCC 26659 / Pp 5 / PN500)</name>
    <name type="common">Cellular slime mold</name>
    <name type="synonym">Polysphondylium pallidum</name>
    <dbReference type="NCBI Taxonomy" id="670386"/>
    <lineage>
        <taxon>Eukaryota</taxon>
        <taxon>Amoebozoa</taxon>
        <taxon>Evosea</taxon>
        <taxon>Eumycetozoa</taxon>
        <taxon>Dictyostelia</taxon>
        <taxon>Acytosteliales</taxon>
        <taxon>Acytosteliaceae</taxon>
        <taxon>Heterostelium</taxon>
    </lineage>
</organism>
<name>D3BN99_HETP5</name>
<accession>D3BN99</accession>
<dbReference type="GeneID" id="31364985"/>
<dbReference type="AlphaFoldDB" id="D3BN99"/>
<dbReference type="Gene3D" id="1.25.40.20">
    <property type="entry name" value="Ankyrin repeat-containing domain"/>
    <property type="match status" value="1"/>
</dbReference>
<keyword evidence="2" id="KW-1185">Reference proteome</keyword>
<gene>
    <name evidence="1" type="ORF">PPL_09510</name>
</gene>
<protein>
    <recommendedName>
        <fullName evidence="3">Ankyrin repeat protein</fullName>
    </recommendedName>
</protein>
<evidence type="ECO:0000313" key="1">
    <source>
        <dbReference type="EMBL" id="EFA76759.1"/>
    </source>
</evidence>
<dbReference type="Proteomes" id="UP000001396">
    <property type="component" value="Unassembled WGS sequence"/>
</dbReference>
<dbReference type="EMBL" id="ADBJ01000044">
    <property type="protein sequence ID" value="EFA76759.1"/>
    <property type="molecule type" value="Genomic_DNA"/>
</dbReference>
<dbReference type="RefSeq" id="XP_020428891.1">
    <property type="nucleotide sequence ID" value="XM_020580304.1"/>
</dbReference>
<evidence type="ECO:0008006" key="3">
    <source>
        <dbReference type="Google" id="ProtNLM"/>
    </source>
</evidence>
<sequence>MIIKLNDVEFFDYVVEILSFLSFHYITIKRSHFDFGELLALAAEFNSLEIVNYIIRAHNYTRRIDLSDQDYLKALSRSPLSKNYEIFLKLTEYAIIPEPNNRKYDRNIANHQIMLECYTNSIRSGQIECVEWLLAQTKWNPFNNTHKARTITCFKEAAFMNNQYNKYDK</sequence>
<reference evidence="1 2" key="1">
    <citation type="journal article" date="2011" name="Genome Res.">
        <title>Phylogeny-wide analysis of social amoeba genomes highlights ancient origins for complex intercellular communication.</title>
        <authorList>
            <person name="Heidel A.J."/>
            <person name="Lawal H.M."/>
            <person name="Felder M."/>
            <person name="Schilde C."/>
            <person name="Helps N.R."/>
            <person name="Tunggal B."/>
            <person name="Rivero F."/>
            <person name="John U."/>
            <person name="Schleicher M."/>
            <person name="Eichinger L."/>
            <person name="Platzer M."/>
            <person name="Noegel A.A."/>
            <person name="Schaap P."/>
            <person name="Gloeckner G."/>
        </authorList>
    </citation>
    <scope>NUCLEOTIDE SEQUENCE [LARGE SCALE GENOMIC DNA]</scope>
    <source>
        <strain evidence="2">ATCC 26659 / Pp 5 / PN500</strain>
    </source>
</reference>
<comment type="caution">
    <text evidence="1">The sequence shown here is derived from an EMBL/GenBank/DDBJ whole genome shotgun (WGS) entry which is preliminary data.</text>
</comment>
<evidence type="ECO:0000313" key="2">
    <source>
        <dbReference type="Proteomes" id="UP000001396"/>
    </source>
</evidence>
<proteinExistence type="predicted"/>